<reference evidence="3 4" key="1">
    <citation type="journal article" date="2012" name="Science">
        <title>The Paleozoic origin of enzymatic lignin decomposition reconstructed from 31 fungal genomes.</title>
        <authorList>
            <person name="Floudas D."/>
            <person name="Binder M."/>
            <person name="Riley R."/>
            <person name="Barry K."/>
            <person name="Blanchette R.A."/>
            <person name="Henrissat B."/>
            <person name="Martinez A.T."/>
            <person name="Otillar R."/>
            <person name="Spatafora J.W."/>
            <person name="Yadav J.S."/>
            <person name="Aerts A."/>
            <person name="Benoit I."/>
            <person name="Boyd A."/>
            <person name="Carlson A."/>
            <person name="Copeland A."/>
            <person name="Coutinho P.M."/>
            <person name="de Vries R.P."/>
            <person name="Ferreira P."/>
            <person name="Findley K."/>
            <person name="Foster B."/>
            <person name="Gaskell J."/>
            <person name="Glotzer D."/>
            <person name="Gorecki P."/>
            <person name="Heitman J."/>
            <person name="Hesse C."/>
            <person name="Hori C."/>
            <person name="Igarashi K."/>
            <person name="Jurgens J.A."/>
            <person name="Kallen N."/>
            <person name="Kersten P."/>
            <person name="Kohler A."/>
            <person name="Kuees U."/>
            <person name="Kumar T.K.A."/>
            <person name="Kuo A."/>
            <person name="LaButti K."/>
            <person name="Larrondo L.F."/>
            <person name="Lindquist E."/>
            <person name="Ling A."/>
            <person name="Lombard V."/>
            <person name="Lucas S."/>
            <person name="Lundell T."/>
            <person name="Martin R."/>
            <person name="McLaughlin D.J."/>
            <person name="Morgenstern I."/>
            <person name="Morin E."/>
            <person name="Murat C."/>
            <person name="Nagy L.G."/>
            <person name="Nolan M."/>
            <person name="Ohm R.A."/>
            <person name="Patyshakuliyeva A."/>
            <person name="Rokas A."/>
            <person name="Ruiz-Duenas F.J."/>
            <person name="Sabat G."/>
            <person name="Salamov A."/>
            <person name="Samejima M."/>
            <person name="Schmutz J."/>
            <person name="Slot J.C."/>
            <person name="St John F."/>
            <person name="Stenlid J."/>
            <person name="Sun H."/>
            <person name="Sun S."/>
            <person name="Syed K."/>
            <person name="Tsang A."/>
            <person name="Wiebenga A."/>
            <person name="Young D."/>
            <person name="Pisabarro A."/>
            <person name="Eastwood D.C."/>
            <person name="Martin F."/>
            <person name="Cullen D."/>
            <person name="Grigoriev I.V."/>
            <person name="Hibbett D.S."/>
        </authorList>
    </citation>
    <scope>NUCLEOTIDE SEQUENCE</scope>
    <source>
        <strain evidence="4">FP-58527</strain>
    </source>
</reference>
<evidence type="ECO:0000256" key="1">
    <source>
        <dbReference type="SAM" id="MobiDB-lite"/>
    </source>
</evidence>
<dbReference type="AlphaFoldDB" id="S8F593"/>
<feature type="region of interest" description="Disordered" evidence="1">
    <location>
        <begin position="172"/>
        <end position="229"/>
    </location>
</feature>
<protein>
    <submittedName>
        <fullName evidence="3">Uncharacterized protein</fullName>
    </submittedName>
</protein>
<dbReference type="STRING" id="743788.S8F593"/>
<feature type="compositionally biased region" description="Low complexity" evidence="1">
    <location>
        <begin position="213"/>
        <end position="229"/>
    </location>
</feature>
<gene>
    <name evidence="3" type="ORF">FOMPIDRAFT_1129627</name>
</gene>
<proteinExistence type="predicted"/>
<dbReference type="HOGENOM" id="CLU_1073770_0_0_1"/>
<dbReference type="PANTHER" id="PTHR40640:SF1">
    <property type="entry name" value="ANCHORED GLYCOPROTEIN, PUTATIVE (AFU_ORTHOLOGUE AFUA_8G04860)-RELATED"/>
    <property type="match status" value="1"/>
</dbReference>
<keyword evidence="2" id="KW-0732">Signal</keyword>
<dbReference type="PANTHER" id="PTHR40640">
    <property type="entry name" value="ANCHORED GLYCOPROTEIN, PUTATIVE (AFU_ORTHOLOGUE AFUA_8G04860)-RELATED"/>
    <property type="match status" value="1"/>
</dbReference>
<organism evidence="3 4">
    <name type="scientific">Fomitopsis schrenkii</name>
    <name type="common">Brown rot fungus</name>
    <dbReference type="NCBI Taxonomy" id="2126942"/>
    <lineage>
        <taxon>Eukaryota</taxon>
        <taxon>Fungi</taxon>
        <taxon>Dikarya</taxon>
        <taxon>Basidiomycota</taxon>
        <taxon>Agaricomycotina</taxon>
        <taxon>Agaricomycetes</taxon>
        <taxon>Polyporales</taxon>
        <taxon>Fomitopsis</taxon>
    </lineage>
</organism>
<feature type="chain" id="PRO_5004563544" evidence="2">
    <location>
        <begin position="21"/>
        <end position="259"/>
    </location>
</feature>
<feature type="signal peptide" evidence="2">
    <location>
        <begin position="1"/>
        <end position="20"/>
    </location>
</feature>
<evidence type="ECO:0000256" key="2">
    <source>
        <dbReference type="SAM" id="SignalP"/>
    </source>
</evidence>
<feature type="compositionally biased region" description="Polar residues" evidence="1">
    <location>
        <begin position="182"/>
        <end position="205"/>
    </location>
</feature>
<evidence type="ECO:0000313" key="4">
    <source>
        <dbReference type="Proteomes" id="UP000015241"/>
    </source>
</evidence>
<keyword evidence="4" id="KW-1185">Reference proteome</keyword>
<accession>S8F593</accession>
<sequence length="259" mass="25579">MLSFTLVLSALLYAHRELLCNSFRKLTDVSSTDASAITSLFIPGFDEQPVTANLIGSQNGVATYVIAPGVSSVGMDDYGFAGPATLVAGPSTAAVTYVDENLGLALYENCNVADGTAVCEDVVIIMGSEGTTATTTVTQAVESFAVQGGASATGADAITTSPVPTGDFATWVPDDDDGATANAGSTQSSGAAPTHSVTTQATGSGFSKVVTPTGGASQAGSSTTSASGAQTTSGAARFQTSSLLIVVAAGLVGVIVTLA</sequence>
<dbReference type="eggNOG" id="ENOG502SCCN">
    <property type="taxonomic scope" value="Eukaryota"/>
</dbReference>
<evidence type="ECO:0000313" key="3">
    <source>
        <dbReference type="EMBL" id="EPS96860.1"/>
    </source>
</evidence>
<dbReference type="EMBL" id="KE504183">
    <property type="protein sequence ID" value="EPS96860.1"/>
    <property type="molecule type" value="Genomic_DNA"/>
</dbReference>
<name>S8F593_FOMSC</name>
<dbReference type="OrthoDB" id="4991875at2759"/>
<dbReference type="InParanoid" id="S8F593"/>
<dbReference type="Proteomes" id="UP000015241">
    <property type="component" value="Unassembled WGS sequence"/>
</dbReference>